<proteinExistence type="predicted"/>
<dbReference type="EMBL" id="JBBPBK010000010">
    <property type="protein sequence ID" value="KAK9276301.1"/>
    <property type="molecule type" value="Genomic_DNA"/>
</dbReference>
<dbReference type="GO" id="GO:0010112">
    <property type="term" value="P:regulation of systemic acquired resistance"/>
    <property type="evidence" value="ECO:0007669"/>
    <property type="project" value="InterPro"/>
</dbReference>
<evidence type="ECO:0000256" key="1">
    <source>
        <dbReference type="SAM" id="MobiDB-lite"/>
    </source>
</evidence>
<organism evidence="2 3">
    <name type="scientific">Liquidambar formosana</name>
    <name type="common">Formosan gum</name>
    <dbReference type="NCBI Taxonomy" id="63359"/>
    <lineage>
        <taxon>Eukaryota</taxon>
        <taxon>Viridiplantae</taxon>
        <taxon>Streptophyta</taxon>
        <taxon>Embryophyta</taxon>
        <taxon>Tracheophyta</taxon>
        <taxon>Spermatophyta</taxon>
        <taxon>Magnoliopsida</taxon>
        <taxon>eudicotyledons</taxon>
        <taxon>Gunneridae</taxon>
        <taxon>Pentapetalae</taxon>
        <taxon>Saxifragales</taxon>
        <taxon>Altingiaceae</taxon>
        <taxon>Liquidambar</taxon>
    </lineage>
</organism>
<dbReference type="PANTHER" id="PTHR35735:SF8">
    <property type="entry name" value="PROTEIN NIM1-INTERACTING 2"/>
    <property type="match status" value="1"/>
</dbReference>
<evidence type="ECO:0000313" key="2">
    <source>
        <dbReference type="EMBL" id="KAK9276301.1"/>
    </source>
</evidence>
<dbReference type="AlphaFoldDB" id="A0AAP0RGJ6"/>
<gene>
    <name evidence="2" type="ORF">L1049_005832</name>
</gene>
<dbReference type="Proteomes" id="UP001415857">
    <property type="component" value="Unassembled WGS sequence"/>
</dbReference>
<accession>A0AAP0RGJ6</accession>
<evidence type="ECO:0000313" key="3">
    <source>
        <dbReference type="Proteomes" id="UP001415857"/>
    </source>
</evidence>
<name>A0AAP0RGJ6_LIQFO</name>
<keyword evidence="3" id="KW-1185">Reference proteome</keyword>
<dbReference type="InterPro" id="IPR034577">
    <property type="entry name" value="NIMIN-2"/>
</dbReference>
<feature type="region of interest" description="Disordered" evidence="1">
    <location>
        <begin position="1"/>
        <end position="41"/>
    </location>
</feature>
<dbReference type="PANTHER" id="PTHR35735">
    <property type="entry name" value="PROTEIN NIM1-INTERACTING 2"/>
    <property type="match status" value="1"/>
</dbReference>
<comment type="caution">
    <text evidence="2">The sequence shown here is derived from an EMBL/GenBank/DDBJ whole genome shotgun (WGS) entry which is preliminary data.</text>
</comment>
<protein>
    <submittedName>
        <fullName evidence="2">Uncharacterized protein</fullName>
    </submittedName>
</protein>
<sequence>MSSNNSQTEAEKRKLAGNDDVSGGTKKARGGNGGQTTVTEDEVEEFFAILRRIHDAVKYFEKGYGDGRKLTDEKSRLRAALEREGGEEVNGAKGELTRMGSVRKDVGFDLNAKPGSEDNQI</sequence>
<reference evidence="2 3" key="1">
    <citation type="journal article" date="2024" name="Plant J.">
        <title>Genome sequences and population genomics reveal climatic adaptation and genomic divergence between two closely related sweetgum species.</title>
        <authorList>
            <person name="Xu W.Q."/>
            <person name="Ren C.Q."/>
            <person name="Zhang X.Y."/>
            <person name="Comes H.P."/>
            <person name="Liu X.H."/>
            <person name="Li Y.G."/>
            <person name="Kettle C.J."/>
            <person name="Jalonen R."/>
            <person name="Gaisberger H."/>
            <person name="Ma Y.Z."/>
            <person name="Qiu Y.X."/>
        </authorList>
    </citation>
    <scope>NUCLEOTIDE SEQUENCE [LARGE SCALE GENOMIC DNA]</scope>
    <source>
        <strain evidence="2">Hangzhou</strain>
    </source>
</reference>